<keyword evidence="5 8" id="KW-1133">Transmembrane helix</keyword>
<protein>
    <submittedName>
        <fullName evidence="10">Rhomboid family intramembrane serine protease</fullName>
    </submittedName>
</protein>
<dbReference type="PANTHER" id="PTHR43066">
    <property type="entry name" value="RHOMBOID-RELATED PROTEIN"/>
    <property type="match status" value="1"/>
</dbReference>
<name>A0A2W5KN38_ANCNO</name>
<evidence type="ECO:0000259" key="9">
    <source>
        <dbReference type="Pfam" id="PF01694"/>
    </source>
</evidence>
<dbReference type="Proteomes" id="UP000249577">
    <property type="component" value="Unassembled WGS sequence"/>
</dbReference>
<feature type="transmembrane region" description="Helical" evidence="8">
    <location>
        <begin position="258"/>
        <end position="277"/>
    </location>
</feature>
<feature type="transmembrane region" description="Helical" evidence="8">
    <location>
        <begin position="126"/>
        <end position="145"/>
    </location>
</feature>
<evidence type="ECO:0000256" key="2">
    <source>
        <dbReference type="ARBA" id="ARBA00022475"/>
    </source>
</evidence>
<keyword evidence="10" id="KW-0645">Protease</keyword>
<dbReference type="Pfam" id="PF01694">
    <property type="entry name" value="Rhomboid"/>
    <property type="match status" value="1"/>
</dbReference>
<evidence type="ECO:0000313" key="11">
    <source>
        <dbReference type="Proteomes" id="UP000249577"/>
    </source>
</evidence>
<feature type="transmembrane region" description="Helical" evidence="8">
    <location>
        <begin position="230"/>
        <end position="252"/>
    </location>
</feature>
<dbReference type="SUPFAM" id="SSF144091">
    <property type="entry name" value="Rhomboid-like"/>
    <property type="match status" value="1"/>
</dbReference>
<dbReference type="GO" id="GO:0016020">
    <property type="term" value="C:membrane"/>
    <property type="evidence" value="ECO:0007669"/>
    <property type="project" value="UniProtKB-SubCell"/>
</dbReference>
<dbReference type="GO" id="GO:0006508">
    <property type="term" value="P:proteolysis"/>
    <property type="evidence" value="ECO:0007669"/>
    <property type="project" value="UniProtKB-KW"/>
</dbReference>
<comment type="subcellular location">
    <subcellularLocation>
        <location evidence="1">Membrane</location>
        <topology evidence="1">Multi-pass membrane protein</topology>
    </subcellularLocation>
</comment>
<keyword evidence="10" id="KW-0378">Hydrolase</keyword>
<evidence type="ECO:0000256" key="5">
    <source>
        <dbReference type="ARBA" id="ARBA00022989"/>
    </source>
</evidence>
<evidence type="ECO:0000256" key="3">
    <source>
        <dbReference type="ARBA" id="ARBA00022519"/>
    </source>
</evidence>
<dbReference type="Gene3D" id="1.20.1540.10">
    <property type="entry name" value="Rhomboid-like"/>
    <property type="match status" value="1"/>
</dbReference>
<keyword evidence="6 8" id="KW-0472">Membrane</keyword>
<feature type="transmembrane region" description="Helical" evidence="8">
    <location>
        <begin position="58"/>
        <end position="76"/>
    </location>
</feature>
<proteinExistence type="predicted"/>
<dbReference type="InterPro" id="IPR022764">
    <property type="entry name" value="Peptidase_S54_rhomboid_dom"/>
</dbReference>
<dbReference type="InterPro" id="IPR035952">
    <property type="entry name" value="Rhomboid-like_sf"/>
</dbReference>
<evidence type="ECO:0000256" key="7">
    <source>
        <dbReference type="SAM" id="MobiDB-lite"/>
    </source>
</evidence>
<comment type="caution">
    <text evidence="10">The sequence shown here is derived from an EMBL/GenBank/DDBJ whole genome shotgun (WGS) entry which is preliminary data.</text>
</comment>
<accession>A0A2W5KN38</accession>
<evidence type="ECO:0000256" key="1">
    <source>
        <dbReference type="ARBA" id="ARBA00004141"/>
    </source>
</evidence>
<reference evidence="10 11" key="1">
    <citation type="submission" date="2017-08" db="EMBL/GenBank/DDBJ databases">
        <title>Infants hospitalized years apart are colonized by the same room-sourced microbial strains.</title>
        <authorList>
            <person name="Brooks B."/>
            <person name="Olm M.R."/>
            <person name="Firek B.A."/>
            <person name="Baker R."/>
            <person name="Thomas B.C."/>
            <person name="Morowitz M.J."/>
            <person name="Banfield J.F."/>
        </authorList>
    </citation>
    <scope>NUCLEOTIDE SEQUENCE [LARGE SCALE GENOMIC DNA]</scope>
    <source>
        <strain evidence="10">S2_005_003_R2_43</strain>
    </source>
</reference>
<keyword evidence="4 8" id="KW-0812">Transmembrane</keyword>
<evidence type="ECO:0000256" key="4">
    <source>
        <dbReference type="ARBA" id="ARBA00022692"/>
    </source>
</evidence>
<feature type="region of interest" description="Disordered" evidence="7">
    <location>
        <begin position="284"/>
        <end position="318"/>
    </location>
</feature>
<dbReference type="PANTHER" id="PTHR43066:SF26">
    <property type="entry name" value="RHOMBOID PROTEASE GLPG"/>
    <property type="match status" value="1"/>
</dbReference>
<evidence type="ECO:0000313" key="10">
    <source>
        <dbReference type="EMBL" id="PZQ17264.1"/>
    </source>
</evidence>
<keyword evidence="2" id="KW-1003">Cell membrane</keyword>
<dbReference type="GO" id="GO:0004252">
    <property type="term" value="F:serine-type endopeptidase activity"/>
    <property type="evidence" value="ECO:0007669"/>
    <property type="project" value="InterPro"/>
</dbReference>
<sequence length="318" mass="34100">MLEHAPCHRPGLGRAPCNRRTFGRSLALRGVRPSSHARTDRIRPVPSQREPLFNAPRVVVALLGLFVAVHVVRSFLSESADIDVLLRFAFIPARYDPASEYAADMLGGEGAKVWTFLTYAFLHGDWIHLLVNAVWMLAFGSALAWRFGAWRFLTFSAATAAAGAATHLALHFGEPAPVVGASAAISGHMAASMRFIFEAGGPLGAFRRNGRAAFTQPAEPFGRAMRRPQVIVFLLVWFGLNLVFGLGGMAISGEGASIAWEAHIGGFVAGLALFPLLDPAGGRRPSYPNDVRDDALRPGGPGPHDDGTGAADRSQQDR</sequence>
<evidence type="ECO:0000256" key="6">
    <source>
        <dbReference type="ARBA" id="ARBA00023136"/>
    </source>
</evidence>
<dbReference type="AlphaFoldDB" id="A0A2W5KN38"/>
<dbReference type="EMBL" id="QFPN01000003">
    <property type="protein sequence ID" value="PZQ17264.1"/>
    <property type="molecule type" value="Genomic_DNA"/>
</dbReference>
<gene>
    <name evidence="10" type="ORF">DI565_06015</name>
</gene>
<feature type="domain" description="Peptidase S54 rhomboid" evidence="9">
    <location>
        <begin position="112"/>
        <end position="274"/>
    </location>
</feature>
<evidence type="ECO:0000256" key="8">
    <source>
        <dbReference type="SAM" id="Phobius"/>
    </source>
</evidence>
<keyword evidence="3" id="KW-0997">Cell inner membrane</keyword>
<organism evidence="10 11">
    <name type="scientific">Ancylobacter novellus</name>
    <name type="common">Thiobacillus novellus</name>
    <dbReference type="NCBI Taxonomy" id="921"/>
    <lineage>
        <taxon>Bacteria</taxon>
        <taxon>Pseudomonadati</taxon>
        <taxon>Pseudomonadota</taxon>
        <taxon>Alphaproteobacteria</taxon>
        <taxon>Hyphomicrobiales</taxon>
        <taxon>Xanthobacteraceae</taxon>
        <taxon>Ancylobacter</taxon>
    </lineage>
</organism>